<dbReference type="RefSeq" id="WP_055085358.1">
    <property type="nucleotide sequence ID" value="NZ_CXSU01000012.1"/>
</dbReference>
<dbReference type="InterPro" id="IPR018271">
    <property type="entry name" value="Ribosomal_uS14_CS"/>
</dbReference>
<keyword evidence="4 7" id="KW-0687">Ribonucleoprotein</keyword>
<evidence type="ECO:0000313" key="9">
    <source>
        <dbReference type="Proteomes" id="UP000049222"/>
    </source>
</evidence>
<keyword evidence="9" id="KW-1185">Reference proteome</keyword>
<dbReference type="Pfam" id="PF00253">
    <property type="entry name" value="Ribosomal_S14"/>
    <property type="match status" value="1"/>
</dbReference>
<evidence type="ECO:0000256" key="1">
    <source>
        <dbReference type="ARBA" id="ARBA00003686"/>
    </source>
</evidence>
<dbReference type="PROSITE" id="PS00527">
    <property type="entry name" value="RIBOSOMAL_S14"/>
    <property type="match status" value="1"/>
</dbReference>
<keyword evidence="7" id="KW-0699">rRNA-binding</keyword>
<proteinExistence type="inferred from homology"/>
<dbReference type="AlphaFoldDB" id="A0A0M6YKA8"/>
<dbReference type="NCBIfam" id="NF006477">
    <property type="entry name" value="PRK08881.1"/>
    <property type="match status" value="1"/>
</dbReference>
<evidence type="ECO:0000256" key="6">
    <source>
        <dbReference type="ARBA" id="ARBA00047110"/>
    </source>
</evidence>
<sequence length="101" mass="11844">MAKVSMIERQKKRERLVKKYAGKRAALKEIIRDENKPMEERFKATLQLAELPRNSSPVRLTNRCQLTGRPRAYYRKLKLSRIMLRDLASQGKIPGMVKSSW</sequence>
<dbReference type="GO" id="GO:0005737">
    <property type="term" value="C:cytoplasm"/>
    <property type="evidence" value="ECO:0007669"/>
    <property type="project" value="UniProtKB-ARBA"/>
</dbReference>
<evidence type="ECO:0000256" key="2">
    <source>
        <dbReference type="ARBA" id="ARBA00009083"/>
    </source>
</evidence>
<dbReference type="PANTHER" id="PTHR19836:SF19">
    <property type="entry name" value="SMALL RIBOSOMAL SUBUNIT PROTEIN US14M"/>
    <property type="match status" value="1"/>
</dbReference>
<keyword evidence="7" id="KW-0694">RNA-binding</keyword>
<evidence type="ECO:0000256" key="5">
    <source>
        <dbReference type="ARBA" id="ARBA00035167"/>
    </source>
</evidence>
<evidence type="ECO:0000313" key="8">
    <source>
        <dbReference type="EMBL" id="CTQ50105.1"/>
    </source>
</evidence>
<name>A0A0M6YKA8_9RHOB</name>
<dbReference type="Proteomes" id="UP000049222">
    <property type="component" value="Unassembled WGS sequence"/>
</dbReference>
<dbReference type="HAMAP" id="MF_00537">
    <property type="entry name" value="Ribosomal_uS14_1"/>
    <property type="match status" value="1"/>
</dbReference>
<dbReference type="GO" id="GO:0003735">
    <property type="term" value="F:structural constituent of ribosome"/>
    <property type="evidence" value="ECO:0007669"/>
    <property type="project" value="InterPro"/>
</dbReference>
<dbReference type="InterPro" id="IPR001209">
    <property type="entry name" value="Ribosomal_uS14"/>
</dbReference>
<accession>A0A0M6YKA8</accession>
<evidence type="ECO:0000256" key="4">
    <source>
        <dbReference type="ARBA" id="ARBA00023274"/>
    </source>
</evidence>
<evidence type="ECO:0000256" key="7">
    <source>
        <dbReference type="HAMAP-Rule" id="MF_00537"/>
    </source>
</evidence>
<comment type="similarity">
    <text evidence="2 7">Belongs to the universal ribosomal protein uS14 family.</text>
</comment>
<comment type="subunit">
    <text evidence="6 7">Part of the 30S ribosomal subunit. Contacts proteins S3 and S10.</text>
</comment>
<gene>
    <name evidence="7 8" type="primary">rpsN</name>
    <name evidence="8" type="ORF">JDO7802_02123</name>
</gene>
<dbReference type="Gene3D" id="1.10.287.1480">
    <property type="match status" value="1"/>
</dbReference>
<dbReference type="STRING" id="420998.JDO7802_02123"/>
<evidence type="ECO:0000256" key="3">
    <source>
        <dbReference type="ARBA" id="ARBA00022980"/>
    </source>
</evidence>
<protein>
    <recommendedName>
        <fullName evidence="5 7">Small ribosomal subunit protein uS14</fullName>
    </recommendedName>
</protein>
<dbReference type="PANTHER" id="PTHR19836">
    <property type="entry name" value="30S RIBOSOMAL PROTEIN S14"/>
    <property type="match status" value="1"/>
</dbReference>
<organism evidence="8 9">
    <name type="scientific">Jannaschia donghaensis</name>
    <dbReference type="NCBI Taxonomy" id="420998"/>
    <lineage>
        <taxon>Bacteria</taxon>
        <taxon>Pseudomonadati</taxon>
        <taxon>Pseudomonadota</taxon>
        <taxon>Alphaproteobacteria</taxon>
        <taxon>Rhodobacterales</taxon>
        <taxon>Roseobacteraceae</taxon>
        <taxon>Jannaschia</taxon>
    </lineage>
</organism>
<keyword evidence="3 7" id="KW-0689">Ribosomal protein</keyword>
<reference evidence="8 9" key="1">
    <citation type="submission" date="2015-07" db="EMBL/GenBank/DDBJ databases">
        <authorList>
            <person name="Noorani M."/>
        </authorList>
    </citation>
    <scope>NUCLEOTIDE SEQUENCE [LARGE SCALE GENOMIC DNA]</scope>
    <source>
        <strain evidence="8 9">CECT 7802</strain>
    </source>
</reference>
<dbReference type="EMBL" id="CXSU01000012">
    <property type="protein sequence ID" value="CTQ50105.1"/>
    <property type="molecule type" value="Genomic_DNA"/>
</dbReference>
<dbReference type="OrthoDB" id="9810484at2"/>
<dbReference type="FunFam" id="1.10.287.1480:FF:000001">
    <property type="entry name" value="30S ribosomal protein S14"/>
    <property type="match status" value="1"/>
</dbReference>
<dbReference type="GO" id="GO:0015935">
    <property type="term" value="C:small ribosomal subunit"/>
    <property type="evidence" value="ECO:0007669"/>
    <property type="project" value="TreeGrafter"/>
</dbReference>
<dbReference type="SUPFAM" id="SSF57716">
    <property type="entry name" value="Glucocorticoid receptor-like (DNA-binding domain)"/>
    <property type="match status" value="1"/>
</dbReference>
<dbReference type="InterPro" id="IPR023036">
    <property type="entry name" value="Ribosomal_uS14_bac/plastid"/>
</dbReference>
<dbReference type="GO" id="GO:0006412">
    <property type="term" value="P:translation"/>
    <property type="evidence" value="ECO:0007669"/>
    <property type="project" value="UniProtKB-UniRule"/>
</dbReference>
<dbReference type="GO" id="GO:0019843">
    <property type="term" value="F:rRNA binding"/>
    <property type="evidence" value="ECO:0007669"/>
    <property type="project" value="UniProtKB-UniRule"/>
</dbReference>
<comment type="function">
    <text evidence="1 7">Binds 16S rRNA, required for the assembly of 30S particles and may also be responsible for determining the conformation of the 16S rRNA at the A site.</text>
</comment>